<keyword evidence="2" id="KW-1185">Reference proteome</keyword>
<accession>A0A177C616</accession>
<dbReference type="AlphaFoldDB" id="A0A177C616"/>
<sequence length="111" mass="12078">MSHRSMYLSLGYAGENPSRVRWASPQVAARVVGWGAAAPLSNVTGFKRGRRGFCLLHMSNTDTCGSSCFWQCAFSGMLLITTGLVPTRWWISRSGSCRRPSSTSLGWLSSG</sequence>
<dbReference type="GeneID" id="28756828"/>
<dbReference type="Proteomes" id="UP000077069">
    <property type="component" value="Unassembled WGS sequence"/>
</dbReference>
<dbReference type="RefSeq" id="XP_018032583.1">
    <property type="nucleotide sequence ID" value="XM_018173342.1"/>
</dbReference>
<protein>
    <submittedName>
        <fullName evidence="1">Uncharacterized protein</fullName>
    </submittedName>
</protein>
<evidence type="ECO:0000313" key="2">
    <source>
        <dbReference type="Proteomes" id="UP000077069"/>
    </source>
</evidence>
<name>A0A177C616_9PLEO</name>
<evidence type="ECO:0000313" key="1">
    <source>
        <dbReference type="EMBL" id="OAG02218.1"/>
    </source>
</evidence>
<dbReference type="EMBL" id="KV441556">
    <property type="protein sequence ID" value="OAG02218.1"/>
    <property type="molecule type" value="Genomic_DNA"/>
</dbReference>
<proteinExistence type="predicted"/>
<dbReference type="InParanoid" id="A0A177C616"/>
<gene>
    <name evidence="1" type="ORF">CC84DRAFT_1007133</name>
</gene>
<reference evidence="1 2" key="1">
    <citation type="submission" date="2016-05" db="EMBL/GenBank/DDBJ databases">
        <title>Comparative analysis of secretome profiles of manganese(II)-oxidizing ascomycete fungi.</title>
        <authorList>
            <consortium name="DOE Joint Genome Institute"/>
            <person name="Zeiner C.A."/>
            <person name="Purvine S.O."/>
            <person name="Zink E.M."/>
            <person name="Wu S."/>
            <person name="Pasa-Tolic L."/>
            <person name="Chaput D.L."/>
            <person name="Haridas S."/>
            <person name="Grigoriev I.V."/>
            <person name="Santelli C.M."/>
            <person name="Hansel C.M."/>
        </authorList>
    </citation>
    <scope>NUCLEOTIDE SEQUENCE [LARGE SCALE GENOMIC DNA]</scope>
    <source>
        <strain evidence="1 2">AP3s5-JAC2a</strain>
    </source>
</reference>
<organism evidence="1 2">
    <name type="scientific">Paraphaeosphaeria sporulosa</name>
    <dbReference type="NCBI Taxonomy" id="1460663"/>
    <lineage>
        <taxon>Eukaryota</taxon>
        <taxon>Fungi</taxon>
        <taxon>Dikarya</taxon>
        <taxon>Ascomycota</taxon>
        <taxon>Pezizomycotina</taxon>
        <taxon>Dothideomycetes</taxon>
        <taxon>Pleosporomycetidae</taxon>
        <taxon>Pleosporales</taxon>
        <taxon>Massarineae</taxon>
        <taxon>Didymosphaeriaceae</taxon>
        <taxon>Paraphaeosphaeria</taxon>
    </lineage>
</organism>